<organism evidence="1 2">
    <name type="scientific">Petrolisthes cinctipes</name>
    <name type="common">Flat porcelain crab</name>
    <dbReference type="NCBI Taxonomy" id="88211"/>
    <lineage>
        <taxon>Eukaryota</taxon>
        <taxon>Metazoa</taxon>
        <taxon>Ecdysozoa</taxon>
        <taxon>Arthropoda</taxon>
        <taxon>Crustacea</taxon>
        <taxon>Multicrustacea</taxon>
        <taxon>Malacostraca</taxon>
        <taxon>Eumalacostraca</taxon>
        <taxon>Eucarida</taxon>
        <taxon>Decapoda</taxon>
        <taxon>Pleocyemata</taxon>
        <taxon>Anomura</taxon>
        <taxon>Galatheoidea</taxon>
        <taxon>Porcellanidae</taxon>
        <taxon>Petrolisthes</taxon>
    </lineage>
</organism>
<dbReference type="Proteomes" id="UP001286313">
    <property type="component" value="Unassembled WGS sequence"/>
</dbReference>
<gene>
    <name evidence="1" type="ORF">Pcinc_020946</name>
</gene>
<keyword evidence="2" id="KW-1185">Reference proteome</keyword>
<protein>
    <submittedName>
        <fullName evidence="1">Uncharacterized protein</fullName>
    </submittedName>
</protein>
<reference evidence="1" key="1">
    <citation type="submission" date="2023-10" db="EMBL/GenBank/DDBJ databases">
        <title>Genome assemblies of two species of porcelain crab, Petrolisthes cinctipes and Petrolisthes manimaculis (Anomura: Porcellanidae).</title>
        <authorList>
            <person name="Angst P."/>
        </authorList>
    </citation>
    <scope>NUCLEOTIDE SEQUENCE</scope>
    <source>
        <strain evidence="1">PB745_01</strain>
        <tissue evidence="1">Gill</tissue>
    </source>
</reference>
<name>A0AAE1FI45_PETCI</name>
<accession>A0AAE1FI45</accession>
<dbReference type="EMBL" id="JAWQEG010002137">
    <property type="protein sequence ID" value="KAK3874111.1"/>
    <property type="molecule type" value="Genomic_DNA"/>
</dbReference>
<comment type="caution">
    <text evidence="1">The sequence shown here is derived from an EMBL/GenBank/DDBJ whole genome shotgun (WGS) entry which is preliminary data.</text>
</comment>
<sequence>MSPSCPQVGHELQAPASHSLVIVHSPSPPASHSRPLVGLQLLSRAPASQQSLQICSRVCDPFIYLMGDRMQWIASCSSFVDKSWVSCWRQLEPYARPA</sequence>
<dbReference type="AlphaFoldDB" id="A0AAE1FI45"/>
<evidence type="ECO:0000313" key="2">
    <source>
        <dbReference type="Proteomes" id="UP001286313"/>
    </source>
</evidence>
<proteinExistence type="predicted"/>
<evidence type="ECO:0000313" key="1">
    <source>
        <dbReference type="EMBL" id="KAK3874111.1"/>
    </source>
</evidence>